<protein>
    <submittedName>
        <fullName evidence="1">Uncharacterized protein</fullName>
    </submittedName>
</protein>
<reference evidence="1" key="2">
    <citation type="journal article" date="2015" name="Fish Shellfish Immunol.">
        <title>Early steps in the European eel (Anguilla anguilla)-Vibrio vulnificus interaction in the gills: Role of the RtxA13 toxin.</title>
        <authorList>
            <person name="Callol A."/>
            <person name="Pajuelo D."/>
            <person name="Ebbesson L."/>
            <person name="Teles M."/>
            <person name="MacKenzie S."/>
            <person name="Amaro C."/>
        </authorList>
    </citation>
    <scope>NUCLEOTIDE SEQUENCE</scope>
</reference>
<sequence>MMKMRKMLIASCLMAVQRELTKPAAEAFGR</sequence>
<dbReference type="EMBL" id="GBXM01084986">
    <property type="protein sequence ID" value="JAH23591.1"/>
    <property type="molecule type" value="Transcribed_RNA"/>
</dbReference>
<proteinExistence type="predicted"/>
<dbReference type="AlphaFoldDB" id="A0A0E9R345"/>
<name>A0A0E9R345_ANGAN</name>
<reference evidence="1" key="1">
    <citation type="submission" date="2014-11" db="EMBL/GenBank/DDBJ databases">
        <authorList>
            <person name="Amaro Gonzalez C."/>
        </authorList>
    </citation>
    <scope>NUCLEOTIDE SEQUENCE</scope>
</reference>
<evidence type="ECO:0000313" key="1">
    <source>
        <dbReference type="EMBL" id="JAH23591.1"/>
    </source>
</evidence>
<accession>A0A0E9R345</accession>
<organism evidence="1">
    <name type="scientific">Anguilla anguilla</name>
    <name type="common">European freshwater eel</name>
    <name type="synonym">Muraena anguilla</name>
    <dbReference type="NCBI Taxonomy" id="7936"/>
    <lineage>
        <taxon>Eukaryota</taxon>
        <taxon>Metazoa</taxon>
        <taxon>Chordata</taxon>
        <taxon>Craniata</taxon>
        <taxon>Vertebrata</taxon>
        <taxon>Euteleostomi</taxon>
        <taxon>Actinopterygii</taxon>
        <taxon>Neopterygii</taxon>
        <taxon>Teleostei</taxon>
        <taxon>Anguilliformes</taxon>
        <taxon>Anguillidae</taxon>
        <taxon>Anguilla</taxon>
    </lineage>
</organism>